<protein>
    <submittedName>
        <fullName evidence="1">Uncharacterized protein</fullName>
    </submittedName>
</protein>
<organism evidence="1">
    <name type="scientific">Noctiluca scintillans</name>
    <name type="common">Sea sparkle</name>
    <name type="synonym">Red tide dinoflagellate</name>
    <dbReference type="NCBI Taxonomy" id="2966"/>
    <lineage>
        <taxon>Eukaryota</taxon>
        <taxon>Sar</taxon>
        <taxon>Alveolata</taxon>
        <taxon>Dinophyceae</taxon>
        <taxon>Noctilucales</taxon>
        <taxon>Noctilucaceae</taxon>
        <taxon>Noctiluca</taxon>
    </lineage>
</organism>
<dbReference type="EMBL" id="HBFQ01050291">
    <property type="protein sequence ID" value="CAD8861519.1"/>
    <property type="molecule type" value="Transcribed_RNA"/>
</dbReference>
<proteinExistence type="predicted"/>
<evidence type="ECO:0000313" key="1">
    <source>
        <dbReference type="EMBL" id="CAD8861519.1"/>
    </source>
</evidence>
<accession>A0A7S1ARB9</accession>
<dbReference type="AlphaFoldDB" id="A0A7S1ARB9"/>
<reference evidence="1" key="1">
    <citation type="submission" date="2021-01" db="EMBL/GenBank/DDBJ databases">
        <authorList>
            <person name="Corre E."/>
            <person name="Pelletier E."/>
            <person name="Niang G."/>
            <person name="Scheremetjew M."/>
            <person name="Finn R."/>
            <person name="Kale V."/>
            <person name="Holt S."/>
            <person name="Cochrane G."/>
            <person name="Meng A."/>
            <person name="Brown T."/>
            <person name="Cohen L."/>
        </authorList>
    </citation>
    <scope>NUCLEOTIDE SEQUENCE</scope>
</reference>
<name>A0A7S1ARB9_NOCSC</name>
<gene>
    <name evidence="1" type="ORF">NSCI0253_LOCUS35874</name>
</gene>
<sequence length="207" mass="22904">METLGVRFSFALEDFDDSPHAERRESPPHVRRKINSLSTDMECSVLAGLLAGLTEMPHGSERSEQCNVRRAEIREALGQIASILDGAESKIVALKKEVEPPNSSELALLSDRVVGAEGMARGLYRGARVLHALEHSEEHEEMLRDIGSAASRASDVSAVLDIHRTDIQWKVTASAYDSYDCASLDEQDGAFNKIWSYVLDDLTSVFW</sequence>